<sequence>MNAKGFIYPLTILLSLLFCAVLFQQIAAYATAKQFVEQQEKHLELQSLLQIGIAEFQKERSEPVEGEIYTFSYPSGTVTLEVREKAEDFSTISVLARLKSGEQRQASFQYRWPDAVVEGYQEV</sequence>
<dbReference type="RefSeq" id="WP_251224028.1">
    <property type="nucleotide sequence ID" value="NZ_JAMBOL010000013.1"/>
</dbReference>
<evidence type="ECO:0000313" key="1">
    <source>
        <dbReference type="EMBL" id="MCM3715278.1"/>
    </source>
</evidence>
<gene>
    <name evidence="1" type="primary">comGG</name>
    <name evidence="1" type="ORF">M3202_14410</name>
</gene>
<dbReference type="InterPro" id="IPR020372">
    <property type="entry name" value="Competence_ComGG"/>
</dbReference>
<protein>
    <submittedName>
        <fullName evidence="1">ComGG family competence protein</fullName>
    </submittedName>
</protein>
<dbReference type="AlphaFoldDB" id="A0A9X2DRS9"/>
<name>A0A9X2DRS9_9BACI</name>
<dbReference type="Proteomes" id="UP001139179">
    <property type="component" value="Unassembled WGS sequence"/>
</dbReference>
<comment type="caution">
    <text evidence="1">The sequence shown here is derived from an EMBL/GenBank/DDBJ whole genome shotgun (WGS) entry which is preliminary data.</text>
</comment>
<accession>A0A9X2DRS9</accession>
<dbReference type="Pfam" id="PF14173">
    <property type="entry name" value="ComGG"/>
    <property type="match status" value="1"/>
</dbReference>
<reference evidence="1" key="1">
    <citation type="submission" date="2022-05" db="EMBL/GenBank/DDBJ databases">
        <title>Comparative Genomics of Spacecraft Associated Microbes.</title>
        <authorList>
            <person name="Tran M.T."/>
            <person name="Wright A."/>
            <person name="Seuylemezian A."/>
            <person name="Eisen J."/>
            <person name="Coil D."/>
        </authorList>
    </citation>
    <scope>NUCLEOTIDE SEQUENCE</scope>
    <source>
        <strain evidence="1">214.1.1</strain>
    </source>
</reference>
<keyword evidence="2" id="KW-1185">Reference proteome</keyword>
<dbReference type="EMBL" id="JAMBOL010000013">
    <property type="protein sequence ID" value="MCM3715278.1"/>
    <property type="molecule type" value="Genomic_DNA"/>
</dbReference>
<proteinExistence type="predicted"/>
<evidence type="ECO:0000313" key="2">
    <source>
        <dbReference type="Proteomes" id="UP001139179"/>
    </source>
</evidence>
<organism evidence="1 2">
    <name type="scientific">Halalkalibacter oceani</name>
    <dbReference type="NCBI Taxonomy" id="1653776"/>
    <lineage>
        <taxon>Bacteria</taxon>
        <taxon>Bacillati</taxon>
        <taxon>Bacillota</taxon>
        <taxon>Bacilli</taxon>
        <taxon>Bacillales</taxon>
        <taxon>Bacillaceae</taxon>
        <taxon>Halalkalibacter</taxon>
    </lineage>
</organism>